<keyword evidence="13 16" id="KW-0472">Membrane</keyword>
<comment type="cofactor">
    <cofactor evidence="1">
        <name>Mn(2+)</name>
        <dbReference type="ChEBI" id="CHEBI:29035"/>
    </cofactor>
</comment>
<evidence type="ECO:0000256" key="11">
    <source>
        <dbReference type="ARBA" id="ARBA00022989"/>
    </source>
</evidence>
<keyword evidence="9" id="KW-0479">Metal-binding</keyword>
<dbReference type="EMBL" id="BRXX01000332">
    <property type="protein sequence ID" value="GMI05548.1"/>
    <property type="molecule type" value="Genomic_DNA"/>
</dbReference>
<sequence>MPTTRRSKSPAKKANPSPARKVTKSTTEGAKKETRTTGDVFLYVPQLVGYSRVISTLLSMYYMTLSLTTGSHYILAINLYLFSFIGDLFDGMAARKFNQSSKFGGVLDMVTDRCTTAGMLVVLTWIFNEPSTKLLFLFLFFLDISSHWMQMTSSLMLGSHHKSKEGNSKKFILVRLFYESYPFFGYCCVGAELTYVLLYVLNYMPSSPLTSYVEIALWYVCVPACVLKNFVNVAQLGSASWVIAEEDVRAFNEEQKKKL</sequence>
<evidence type="ECO:0000256" key="7">
    <source>
        <dbReference type="ARBA" id="ARBA00022679"/>
    </source>
</evidence>
<keyword evidence="7 16" id="KW-0808">Transferase</keyword>
<comment type="subcellular location">
    <subcellularLocation>
        <location evidence="3">Membrane</location>
        <topology evidence="3">Multi-pass membrane protein</topology>
    </subcellularLocation>
</comment>
<keyword evidence="21" id="KW-1185">Reference proteome</keyword>
<keyword evidence="6 16" id="KW-0444">Lipid biosynthesis</keyword>
<dbReference type="Proteomes" id="UP001165160">
    <property type="component" value="Unassembled WGS sequence"/>
</dbReference>
<evidence type="ECO:0000313" key="21">
    <source>
        <dbReference type="Proteomes" id="UP001165160"/>
    </source>
</evidence>
<comment type="cofactor">
    <cofactor evidence="2">
        <name>Mg(2+)</name>
        <dbReference type="ChEBI" id="CHEBI:18420"/>
    </cofactor>
</comment>
<dbReference type="InterPro" id="IPR000462">
    <property type="entry name" value="CDP-OH_P_trans"/>
</dbReference>
<dbReference type="InterPro" id="IPR014387">
    <property type="entry name" value="CDP_diag_ino_3_P_euk"/>
</dbReference>
<dbReference type="PANTHER" id="PTHR15362">
    <property type="entry name" value="PHOSPHATIDYLINOSITOL SYNTHASE"/>
    <property type="match status" value="1"/>
</dbReference>
<keyword evidence="11 19" id="KW-1133">Transmembrane helix</keyword>
<feature type="region of interest" description="Disordered" evidence="18">
    <location>
        <begin position="1"/>
        <end position="31"/>
    </location>
</feature>
<feature type="transmembrane region" description="Helical" evidence="19">
    <location>
        <begin position="70"/>
        <end position="89"/>
    </location>
</feature>
<dbReference type="PROSITE" id="PS00379">
    <property type="entry name" value="CDP_ALCOHOL_P_TRANSF"/>
    <property type="match status" value="1"/>
</dbReference>
<evidence type="ECO:0000256" key="17">
    <source>
        <dbReference type="RuleBase" id="RU003750"/>
    </source>
</evidence>
<dbReference type="PIRSF" id="PIRSF000848">
    <property type="entry name" value="CDP_diag_ino_3_P"/>
    <property type="match status" value="1"/>
</dbReference>
<feature type="transmembrane region" description="Helical" evidence="19">
    <location>
        <begin position="40"/>
        <end position="64"/>
    </location>
</feature>
<name>A0A9W7CGU3_9STRA</name>
<evidence type="ECO:0000256" key="12">
    <source>
        <dbReference type="ARBA" id="ARBA00023098"/>
    </source>
</evidence>
<feature type="compositionally biased region" description="Basic residues" evidence="18">
    <location>
        <begin position="1"/>
        <end position="11"/>
    </location>
</feature>
<evidence type="ECO:0000256" key="15">
    <source>
        <dbReference type="ARBA" id="ARBA00023264"/>
    </source>
</evidence>
<comment type="caution">
    <text evidence="20">The sequence shown here is derived from an EMBL/GenBank/DDBJ whole genome shotgun (WGS) entry which is preliminary data.</text>
</comment>
<evidence type="ECO:0000256" key="5">
    <source>
        <dbReference type="ARBA" id="ARBA00013212"/>
    </source>
</evidence>
<accession>A0A9W7CGU3</accession>
<evidence type="ECO:0000256" key="10">
    <source>
        <dbReference type="ARBA" id="ARBA00022842"/>
    </source>
</evidence>
<reference evidence="21" key="1">
    <citation type="journal article" date="2023" name="Commun. Biol.">
        <title>Genome analysis of Parmales, the sister group of diatoms, reveals the evolutionary specialization of diatoms from phago-mixotrophs to photoautotrophs.</title>
        <authorList>
            <person name="Ban H."/>
            <person name="Sato S."/>
            <person name="Yoshikawa S."/>
            <person name="Yamada K."/>
            <person name="Nakamura Y."/>
            <person name="Ichinomiya M."/>
            <person name="Sato N."/>
            <person name="Blanc-Mathieu R."/>
            <person name="Endo H."/>
            <person name="Kuwata A."/>
            <person name="Ogata H."/>
        </authorList>
    </citation>
    <scope>NUCLEOTIDE SEQUENCE [LARGE SCALE GENOMIC DNA]</scope>
    <source>
        <strain evidence="21">NIES 3699</strain>
    </source>
</reference>
<dbReference type="Pfam" id="PF01066">
    <property type="entry name" value="CDP-OH_P_transf"/>
    <property type="match status" value="1"/>
</dbReference>
<dbReference type="GO" id="GO:0005794">
    <property type="term" value="C:Golgi apparatus"/>
    <property type="evidence" value="ECO:0007669"/>
    <property type="project" value="TreeGrafter"/>
</dbReference>
<dbReference type="GO" id="GO:0006661">
    <property type="term" value="P:phosphatidylinositol biosynthetic process"/>
    <property type="evidence" value="ECO:0007669"/>
    <property type="project" value="TreeGrafter"/>
</dbReference>
<evidence type="ECO:0000313" key="20">
    <source>
        <dbReference type="EMBL" id="GMI05548.1"/>
    </source>
</evidence>
<evidence type="ECO:0000256" key="6">
    <source>
        <dbReference type="ARBA" id="ARBA00022516"/>
    </source>
</evidence>
<evidence type="ECO:0000256" key="16">
    <source>
        <dbReference type="PIRNR" id="PIRNR000848"/>
    </source>
</evidence>
<keyword evidence="14 16" id="KW-0594">Phospholipid biosynthesis</keyword>
<dbReference type="GO" id="GO:0016020">
    <property type="term" value="C:membrane"/>
    <property type="evidence" value="ECO:0007669"/>
    <property type="project" value="UniProtKB-SubCell"/>
</dbReference>
<protein>
    <recommendedName>
        <fullName evidence="5 16">CDP-diacylglycerol--inositol 3-phosphatidyltransferase</fullName>
        <ecNumber evidence="5 16">2.7.8.11</ecNumber>
    </recommendedName>
</protein>
<evidence type="ECO:0000256" key="1">
    <source>
        <dbReference type="ARBA" id="ARBA00001936"/>
    </source>
</evidence>
<evidence type="ECO:0000256" key="3">
    <source>
        <dbReference type="ARBA" id="ARBA00004141"/>
    </source>
</evidence>
<keyword evidence="10" id="KW-0460">Magnesium</keyword>
<keyword evidence="8 19" id="KW-0812">Transmembrane</keyword>
<keyword evidence="15 16" id="KW-1208">Phospholipid metabolism</keyword>
<evidence type="ECO:0000256" key="4">
    <source>
        <dbReference type="ARBA" id="ARBA00010441"/>
    </source>
</evidence>
<comment type="catalytic activity">
    <reaction evidence="16">
        <text>a CDP-1,2-diacyl-sn-glycerol + myo-inositol = a 1,2-diacyl-sn-glycero-3-phospho-(1D-myo-inositol) + CMP + H(+)</text>
        <dbReference type="Rhea" id="RHEA:11580"/>
        <dbReference type="ChEBI" id="CHEBI:15378"/>
        <dbReference type="ChEBI" id="CHEBI:17268"/>
        <dbReference type="ChEBI" id="CHEBI:57880"/>
        <dbReference type="ChEBI" id="CHEBI:58332"/>
        <dbReference type="ChEBI" id="CHEBI:60377"/>
        <dbReference type="EC" id="2.7.8.11"/>
    </reaction>
</comment>
<dbReference type="InterPro" id="IPR043130">
    <property type="entry name" value="CDP-OH_PTrfase_TM_dom"/>
</dbReference>
<dbReference type="Gene3D" id="1.20.120.1760">
    <property type="match status" value="1"/>
</dbReference>
<evidence type="ECO:0000256" key="18">
    <source>
        <dbReference type="SAM" id="MobiDB-lite"/>
    </source>
</evidence>
<dbReference type="AlphaFoldDB" id="A0A9W7CGU3"/>
<evidence type="ECO:0000256" key="9">
    <source>
        <dbReference type="ARBA" id="ARBA00022723"/>
    </source>
</evidence>
<dbReference type="GO" id="GO:0003881">
    <property type="term" value="F:CDP-diacylglycerol-inositol 3-phosphatidyltransferase activity"/>
    <property type="evidence" value="ECO:0007669"/>
    <property type="project" value="UniProtKB-UniRule"/>
</dbReference>
<comment type="similarity">
    <text evidence="4 16 17">Belongs to the CDP-alcohol phosphatidyltransferase class-I family.</text>
</comment>
<evidence type="ECO:0000256" key="19">
    <source>
        <dbReference type="SAM" id="Phobius"/>
    </source>
</evidence>
<dbReference type="GO" id="GO:0046872">
    <property type="term" value="F:metal ion binding"/>
    <property type="evidence" value="ECO:0007669"/>
    <property type="project" value="UniProtKB-KW"/>
</dbReference>
<evidence type="ECO:0000256" key="13">
    <source>
        <dbReference type="ARBA" id="ARBA00023136"/>
    </source>
</evidence>
<organism evidence="20 21">
    <name type="scientific">Triparma verrucosa</name>
    <dbReference type="NCBI Taxonomy" id="1606542"/>
    <lineage>
        <taxon>Eukaryota</taxon>
        <taxon>Sar</taxon>
        <taxon>Stramenopiles</taxon>
        <taxon>Ochrophyta</taxon>
        <taxon>Bolidophyceae</taxon>
        <taxon>Parmales</taxon>
        <taxon>Triparmaceae</taxon>
        <taxon>Triparma</taxon>
    </lineage>
</organism>
<evidence type="ECO:0000256" key="2">
    <source>
        <dbReference type="ARBA" id="ARBA00001946"/>
    </source>
</evidence>
<evidence type="ECO:0000256" key="8">
    <source>
        <dbReference type="ARBA" id="ARBA00022692"/>
    </source>
</evidence>
<dbReference type="EC" id="2.7.8.11" evidence="5 16"/>
<gene>
    <name evidence="20" type="ORF">TrVE_jg1862</name>
</gene>
<feature type="transmembrane region" description="Helical" evidence="19">
    <location>
        <begin position="178"/>
        <end position="200"/>
    </location>
</feature>
<evidence type="ECO:0000256" key="14">
    <source>
        <dbReference type="ARBA" id="ARBA00023209"/>
    </source>
</evidence>
<proteinExistence type="inferred from homology"/>
<dbReference type="PANTHER" id="PTHR15362:SF4">
    <property type="entry name" value="CDP-DIACYLGLYCEROL--INOSITOL 3-PHOSPHATIDYLTRANSFERASE"/>
    <property type="match status" value="1"/>
</dbReference>
<dbReference type="InterPro" id="IPR048254">
    <property type="entry name" value="CDP_ALCOHOL_P_TRANSF_CS"/>
</dbReference>
<keyword evidence="12 16" id="KW-0443">Lipid metabolism</keyword>